<protein>
    <recommendedName>
        <fullName evidence="6">ATP-dependent DNA ligase family profile domain-containing protein</fullName>
    </recommendedName>
</protein>
<dbReference type="InterPro" id="IPR050326">
    <property type="entry name" value="NAD_dep_DNA_ligaseB"/>
</dbReference>
<dbReference type="EMBL" id="HBKP01004002">
    <property type="protein sequence ID" value="CAE2205064.1"/>
    <property type="molecule type" value="Transcribed_RNA"/>
</dbReference>
<keyword evidence="1" id="KW-0436">Ligase</keyword>
<dbReference type="PANTHER" id="PTHR47810">
    <property type="entry name" value="DNA LIGASE"/>
    <property type="match status" value="1"/>
</dbReference>
<name>A0A7S4M7I3_9EUKA</name>
<evidence type="ECO:0008006" key="6">
    <source>
        <dbReference type="Google" id="ProtNLM"/>
    </source>
</evidence>
<dbReference type="PANTHER" id="PTHR47810:SF1">
    <property type="entry name" value="DNA LIGASE B"/>
    <property type="match status" value="1"/>
</dbReference>
<dbReference type="AlphaFoldDB" id="A0A7S4M7I3"/>
<sequence length="149" mass="17298">MCEGREHLQKVLKEVVDRHGEGLMLRKAEASYDVGRSYSMLKVKLQQDAEVKMLRKAKKCVGFDAMLPNNAEITIRCTYTDFKYPPPAGAVLKVKHFGEWEKTGKLKNPFFWRVRNDGATWDDIVTRYNLDRGIEINTEETTEENQQKE</sequence>
<dbReference type="SUPFAM" id="SSF50249">
    <property type="entry name" value="Nucleic acid-binding proteins"/>
    <property type="match status" value="1"/>
</dbReference>
<gene>
    <name evidence="5" type="ORF">VSP0166_LOCUS2896</name>
</gene>
<organism evidence="5">
    <name type="scientific">Vannella robusta</name>
    <dbReference type="NCBI Taxonomy" id="1487602"/>
    <lineage>
        <taxon>Eukaryota</taxon>
        <taxon>Amoebozoa</taxon>
        <taxon>Discosea</taxon>
        <taxon>Flabellinia</taxon>
        <taxon>Vannellidae</taxon>
        <taxon>Vannella</taxon>
    </lineage>
</organism>
<evidence type="ECO:0000256" key="4">
    <source>
        <dbReference type="ARBA" id="ARBA00023204"/>
    </source>
</evidence>
<evidence type="ECO:0000313" key="5">
    <source>
        <dbReference type="EMBL" id="CAE2205064.1"/>
    </source>
</evidence>
<dbReference type="GO" id="GO:0006281">
    <property type="term" value="P:DNA repair"/>
    <property type="evidence" value="ECO:0007669"/>
    <property type="project" value="UniProtKB-KW"/>
</dbReference>
<accession>A0A7S4M7I3</accession>
<keyword evidence="4" id="KW-0234">DNA repair</keyword>
<dbReference type="Gene3D" id="3.30.1490.70">
    <property type="match status" value="1"/>
</dbReference>
<evidence type="ECO:0000256" key="1">
    <source>
        <dbReference type="ARBA" id="ARBA00022598"/>
    </source>
</evidence>
<evidence type="ECO:0000256" key="3">
    <source>
        <dbReference type="ARBA" id="ARBA00022763"/>
    </source>
</evidence>
<keyword evidence="2" id="KW-0235">DNA replication</keyword>
<proteinExistence type="predicted"/>
<dbReference type="GO" id="GO:0006260">
    <property type="term" value="P:DNA replication"/>
    <property type="evidence" value="ECO:0007669"/>
    <property type="project" value="UniProtKB-KW"/>
</dbReference>
<reference evidence="5" key="1">
    <citation type="submission" date="2021-01" db="EMBL/GenBank/DDBJ databases">
        <authorList>
            <person name="Corre E."/>
            <person name="Pelletier E."/>
            <person name="Niang G."/>
            <person name="Scheremetjew M."/>
            <person name="Finn R."/>
            <person name="Kale V."/>
            <person name="Holt S."/>
            <person name="Cochrane G."/>
            <person name="Meng A."/>
            <person name="Brown T."/>
            <person name="Cohen L."/>
        </authorList>
    </citation>
    <scope>NUCLEOTIDE SEQUENCE</scope>
    <source>
        <strain evidence="5">DIVA3 518/3/11/1/6</strain>
    </source>
</reference>
<evidence type="ECO:0000256" key="2">
    <source>
        <dbReference type="ARBA" id="ARBA00022705"/>
    </source>
</evidence>
<keyword evidence="3" id="KW-0227">DNA damage</keyword>
<dbReference type="InterPro" id="IPR012340">
    <property type="entry name" value="NA-bd_OB-fold"/>
</dbReference>
<dbReference type="GO" id="GO:0016874">
    <property type="term" value="F:ligase activity"/>
    <property type="evidence" value="ECO:0007669"/>
    <property type="project" value="UniProtKB-KW"/>
</dbReference>